<gene>
    <name evidence="2" type="ORF">E2562_025840</name>
</gene>
<protein>
    <submittedName>
        <fullName evidence="2">Uncharacterized protein</fullName>
    </submittedName>
</protein>
<accession>A0A6G1E1Y8</accession>
<feature type="compositionally biased region" description="Basic and acidic residues" evidence="1">
    <location>
        <begin position="128"/>
        <end position="139"/>
    </location>
</feature>
<comment type="caution">
    <text evidence="2">The sequence shown here is derived from an EMBL/GenBank/DDBJ whole genome shotgun (WGS) entry which is preliminary data.</text>
</comment>
<evidence type="ECO:0000256" key="1">
    <source>
        <dbReference type="SAM" id="MobiDB-lite"/>
    </source>
</evidence>
<dbReference type="AlphaFoldDB" id="A0A6G1E1Y8"/>
<proteinExistence type="predicted"/>
<dbReference type="Proteomes" id="UP000479710">
    <property type="component" value="Unassembled WGS sequence"/>
</dbReference>
<evidence type="ECO:0000313" key="3">
    <source>
        <dbReference type="Proteomes" id="UP000479710"/>
    </source>
</evidence>
<organism evidence="2 3">
    <name type="scientific">Oryza meyeriana var. granulata</name>
    <dbReference type="NCBI Taxonomy" id="110450"/>
    <lineage>
        <taxon>Eukaryota</taxon>
        <taxon>Viridiplantae</taxon>
        <taxon>Streptophyta</taxon>
        <taxon>Embryophyta</taxon>
        <taxon>Tracheophyta</taxon>
        <taxon>Spermatophyta</taxon>
        <taxon>Magnoliopsida</taxon>
        <taxon>Liliopsida</taxon>
        <taxon>Poales</taxon>
        <taxon>Poaceae</taxon>
        <taxon>BOP clade</taxon>
        <taxon>Oryzoideae</taxon>
        <taxon>Oryzeae</taxon>
        <taxon>Oryzinae</taxon>
        <taxon>Oryza</taxon>
        <taxon>Oryza meyeriana</taxon>
    </lineage>
</organism>
<sequence>MDLHCRPYRRHFAILCSYCVASNESLLTLLISSGSSVGAAICGIGTEKCGIIGGKGMCGSGIDGIGSGGGGGEEIVELGEVDGEVHVALGAMEASEPMGHIEGGLAEHVGQLDLRGVQALSQRAKCREGGERGAVRDVDSGGGGGGEGG</sequence>
<evidence type="ECO:0000313" key="2">
    <source>
        <dbReference type="EMBL" id="KAF0918717.1"/>
    </source>
</evidence>
<name>A0A6G1E1Y8_9ORYZ</name>
<reference evidence="2 3" key="1">
    <citation type="submission" date="2019-11" db="EMBL/GenBank/DDBJ databases">
        <title>Whole genome sequence of Oryza granulata.</title>
        <authorList>
            <person name="Li W."/>
        </authorList>
    </citation>
    <scope>NUCLEOTIDE SEQUENCE [LARGE SCALE GENOMIC DNA]</scope>
    <source>
        <strain evidence="3">cv. Menghai</strain>
        <tissue evidence="2">Leaf</tissue>
    </source>
</reference>
<feature type="compositionally biased region" description="Gly residues" evidence="1">
    <location>
        <begin position="140"/>
        <end position="149"/>
    </location>
</feature>
<feature type="region of interest" description="Disordered" evidence="1">
    <location>
        <begin position="128"/>
        <end position="149"/>
    </location>
</feature>
<dbReference type="EMBL" id="SPHZ02000005">
    <property type="protein sequence ID" value="KAF0918717.1"/>
    <property type="molecule type" value="Genomic_DNA"/>
</dbReference>
<keyword evidence="3" id="KW-1185">Reference proteome</keyword>